<keyword evidence="1" id="KW-1133">Transmembrane helix</keyword>
<feature type="transmembrane region" description="Helical" evidence="1">
    <location>
        <begin position="158"/>
        <end position="180"/>
    </location>
</feature>
<dbReference type="Proteomes" id="UP000799770">
    <property type="component" value="Unassembled WGS sequence"/>
</dbReference>
<dbReference type="InterPro" id="IPR009571">
    <property type="entry name" value="SUR7/Rim9-like_fungi"/>
</dbReference>
<proteinExistence type="predicted"/>
<dbReference type="GO" id="GO:0051285">
    <property type="term" value="C:cell cortex of cell tip"/>
    <property type="evidence" value="ECO:0007669"/>
    <property type="project" value="TreeGrafter"/>
</dbReference>
<dbReference type="GO" id="GO:0005886">
    <property type="term" value="C:plasma membrane"/>
    <property type="evidence" value="ECO:0007669"/>
    <property type="project" value="InterPro"/>
</dbReference>
<dbReference type="EMBL" id="ML977343">
    <property type="protein sequence ID" value="KAF2109309.1"/>
    <property type="molecule type" value="Genomic_DNA"/>
</dbReference>
<dbReference type="Pfam" id="PF06687">
    <property type="entry name" value="SUR7"/>
    <property type="match status" value="1"/>
</dbReference>
<feature type="transmembrane region" description="Helical" evidence="1">
    <location>
        <begin position="7"/>
        <end position="28"/>
    </location>
</feature>
<evidence type="ECO:0000313" key="2">
    <source>
        <dbReference type="EMBL" id="KAF2109309.1"/>
    </source>
</evidence>
<keyword evidence="1" id="KW-0812">Transmembrane</keyword>
<evidence type="ECO:0000313" key="3">
    <source>
        <dbReference type="Proteomes" id="UP000799770"/>
    </source>
</evidence>
<gene>
    <name evidence="2" type="ORF">BDV96DRAFT_652154</name>
</gene>
<organism evidence="2 3">
    <name type="scientific">Lophiotrema nucula</name>
    <dbReference type="NCBI Taxonomy" id="690887"/>
    <lineage>
        <taxon>Eukaryota</taxon>
        <taxon>Fungi</taxon>
        <taxon>Dikarya</taxon>
        <taxon>Ascomycota</taxon>
        <taxon>Pezizomycotina</taxon>
        <taxon>Dothideomycetes</taxon>
        <taxon>Pleosporomycetidae</taxon>
        <taxon>Pleosporales</taxon>
        <taxon>Lophiotremataceae</taxon>
        <taxon>Lophiotrema</taxon>
    </lineage>
</organism>
<dbReference type="GO" id="GO:0031505">
    <property type="term" value="P:fungal-type cell wall organization"/>
    <property type="evidence" value="ECO:0007669"/>
    <property type="project" value="TreeGrafter"/>
</dbReference>
<accession>A0A6A5YPZ3</accession>
<keyword evidence="1" id="KW-0472">Membrane</keyword>
<feature type="transmembrane region" description="Helical" evidence="1">
    <location>
        <begin position="192"/>
        <end position="217"/>
    </location>
</feature>
<dbReference type="PANTHER" id="PTHR28019">
    <property type="entry name" value="CELL MEMBRANE PROTEIN YLR413W-RELATED"/>
    <property type="match status" value="1"/>
</dbReference>
<dbReference type="OrthoDB" id="4480814at2759"/>
<dbReference type="AlphaFoldDB" id="A0A6A5YPZ3"/>
<keyword evidence="3" id="KW-1185">Reference proteome</keyword>
<reference evidence="2" key="1">
    <citation type="journal article" date="2020" name="Stud. Mycol.">
        <title>101 Dothideomycetes genomes: a test case for predicting lifestyles and emergence of pathogens.</title>
        <authorList>
            <person name="Haridas S."/>
            <person name="Albert R."/>
            <person name="Binder M."/>
            <person name="Bloem J."/>
            <person name="Labutti K."/>
            <person name="Salamov A."/>
            <person name="Andreopoulos B."/>
            <person name="Baker S."/>
            <person name="Barry K."/>
            <person name="Bills G."/>
            <person name="Bluhm B."/>
            <person name="Cannon C."/>
            <person name="Castanera R."/>
            <person name="Culley D."/>
            <person name="Daum C."/>
            <person name="Ezra D."/>
            <person name="Gonzalez J."/>
            <person name="Henrissat B."/>
            <person name="Kuo A."/>
            <person name="Liang C."/>
            <person name="Lipzen A."/>
            <person name="Lutzoni F."/>
            <person name="Magnuson J."/>
            <person name="Mondo S."/>
            <person name="Nolan M."/>
            <person name="Ohm R."/>
            <person name="Pangilinan J."/>
            <person name="Park H.-J."/>
            <person name="Ramirez L."/>
            <person name="Alfaro M."/>
            <person name="Sun H."/>
            <person name="Tritt A."/>
            <person name="Yoshinaga Y."/>
            <person name="Zwiers L.-H."/>
            <person name="Turgeon B."/>
            <person name="Goodwin S."/>
            <person name="Spatafora J."/>
            <person name="Crous P."/>
            <person name="Grigoriev I."/>
        </authorList>
    </citation>
    <scope>NUCLEOTIDE SEQUENCE</scope>
    <source>
        <strain evidence="2">CBS 627.86</strain>
    </source>
</reference>
<protein>
    <submittedName>
        <fullName evidence="2">Integral membrane protein-like protein</fullName>
    </submittedName>
</protein>
<dbReference type="InterPro" id="IPR052413">
    <property type="entry name" value="SUR7_domain"/>
</dbReference>
<sequence>MGKLGRFACIFVPMALTLGSLICLILVFSGQLNKNNSLQRDLYFFKANTSQFVSNPDNEAVDEANKYFDNDLLKALQGAVSTNDLQDFYLVGLWNYCEGNQDDKTGKETVTKCSKREANYWFNPIEVWDLENTTAQKLFPDKMKDGLDVYRKVSKWMFAAYVIAICLTAAEFVVGIFAIFSRWGSLVTTIVSTAQTIFIMAAAITSTALYGTLVGVFETVLKPYEIKASTGSKMLSVLWIGVAFSIASGFFWLISVCCCSGKSGHKKVVVEKTPYTYERVASPYLGAAQHGHEMHPPVAGHGTSGSAYEPYRAQHV</sequence>
<name>A0A6A5YPZ3_9PLEO</name>
<evidence type="ECO:0000256" key="1">
    <source>
        <dbReference type="SAM" id="Phobius"/>
    </source>
</evidence>
<feature type="transmembrane region" description="Helical" evidence="1">
    <location>
        <begin position="237"/>
        <end position="258"/>
    </location>
</feature>
<dbReference type="PANTHER" id="PTHR28019:SF3">
    <property type="entry name" value="INTEGRAL MEMBRANE PROTEIN (AFU_ORTHOLOGUE AFUA_6G07470)"/>
    <property type="match status" value="1"/>
</dbReference>